<feature type="compositionally biased region" description="Acidic residues" evidence="2">
    <location>
        <begin position="428"/>
        <end position="439"/>
    </location>
</feature>
<dbReference type="PANTHER" id="PTHR33936">
    <property type="entry name" value="PROTEIN CBG17840"/>
    <property type="match status" value="1"/>
</dbReference>
<proteinExistence type="predicted"/>
<keyword evidence="5" id="KW-1185">Reference proteome</keyword>
<dbReference type="PANTHER" id="PTHR33936:SF25">
    <property type="entry name" value="C2H2-TYPE DOMAIN-CONTAINING PROTEIN"/>
    <property type="match status" value="1"/>
</dbReference>
<dbReference type="InterPro" id="IPR013087">
    <property type="entry name" value="Znf_C2H2_type"/>
</dbReference>
<feature type="domain" description="C2H2-type" evidence="3">
    <location>
        <begin position="51"/>
        <end position="79"/>
    </location>
</feature>
<accession>A0AAV5SAS5</accession>
<reference evidence="4" key="1">
    <citation type="submission" date="2023-10" db="EMBL/GenBank/DDBJ databases">
        <title>Genome assembly of Pristionchus species.</title>
        <authorList>
            <person name="Yoshida K."/>
            <person name="Sommer R.J."/>
        </authorList>
    </citation>
    <scope>NUCLEOTIDE SEQUENCE</scope>
    <source>
        <strain evidence="4">RS0144</strain>
    </source>
</reference>
<evidence type="ECO:0000256" key="2">
    <source>
        <dbReference type="SAM" id="MobiDB-lite"/>
    </source>
</evidence>
<feature type="compositionally biased region" description="Basic and acidic residues" evidence="2">
    <location>
        <begin position="397"/>
        <end position="409"/>
    </location>
</feature>
<dbReference type="InterPro" id="IPR052797">
    <property type="entry name" value="RegFact_GeneExpr_CellDeath"/>
</dbReference>
<keyword evidence="1" id="KW-0863">Zinc-finger</keyword>
<sequence length="439" mass="49962">VPYPGMTFRGPGPSDFTHLGSVVEMSHISGRDDENPFIERGDIVPGSSKDRKCPWCPKMFIDGSELKSHLGSIHATHSEVSDSTRKEGSGRLSCPKSGCSQMLASYDALCRHCVEEHDFGTEYHNERFDDEKDFEEWLGEWSSVAGEMVRRRGKRKTADGIIMGDYHCVFDGKKRETPSTRAPDRNPYNRRVPSKKLGFACPAYIRYQMQVDGSVSIRAQMTHFGHDTQPADVSRRFVLQGDRIIGRRKDRRRGYTFYEENIPQRSGNQMTEDDGIEVDDQGMVNLFAHSSLQRARFIAQTSLTSVDIAFTEVQSIPHDNAHHLSLLIEKFHEISAAANWIEGMLKDLSHSSSIPIHPPHHTFENDSSAKRQMYRQLINRKIRLPVEMKEEADDIEKEGRLKEKGSHDEESFEQQSDSGEMEFHGDIVSEEVVVDDEDE</sequence>
<dbReference type="PROSITE" id="PS50157">
    <property type="entry name" value="ZINC_FINGER_C2H2_2"/>
    <property type="match status" value="1"/>
</dbReference>
<evidence type="ECO:0000313" key="5">
    <source>
        <dbReference type="Proteomes" id="UP001432027"/>
    </source>
</evidence>
<evidence type="ECO:0000313" key="4">
    <source>
        <dbReference type="EMBL" id="GMS80073.1"/>
    </source>
</evidence>
<dbReference type="GO" id="GO:0008270">
    <property type="term" value="F:zinc ion binding"/>
    <property type="evidence" value="ECO:0007669"/>
    <property type="project" value="UniProtKB-KW"/>
</dbReference>
<keyword evidence="1" id="KW-0479">Metal-binding</keyword>
<dbReference type="SMART" id="SM00355">
    <property type="entry name" value="ZnF_C2H2"/>
    <property type="match status" value="2"/>
</dbReference>
<name>A0AAV5SAS5_9BILA</name>
<protein>
    <recommendedName>
        <fullName evidence="3">C2H2-type domain-containing protein</fullName>
    </recommendedName>
</protein>
<evidence type="ECO:0000256" key="1">
    <source>
        <dbReference type="PROSITE-ProRule" id="PRU00042"/>
    </source>
</evidence>
<dbReference type="EMBL" id="BTSX01000001">
    <property type="protein sequence ID" value="GMS80073.1"/>
    <property type="molecule type" value="Genomic_DNA"/>
</dbReference>
<feature type="region of interest" description="Disordered" evidence="2">
    <location>
        <begin position="389"/>
        <end position="439"/>
    </location>
</feature>
<organism evidence="4 5">
    <name type="scientific">Pristionchus entomophagus</name>
    <dbReference type="NCBI Taxonomy" id="358040"/>
    <lineage>
        <taxon>Eukaryota</taxon>
        <taxon>Metazoa</taxon>
        <taxon>Ecdysozoa</taxon>
        <taxon>Nematoda</taxon>
        <taxon>Chromadorea</taxon>
        <taxon>Rhabditida</taxon>
        <taxon>Rhabditina</taxon>
        <taxon>Diplogasteromorpha</taxon>
        <taxon>Diplogasteroidea</taxon>
        <taxon>Neodiplogasteridae</taxon>
        <taxon>Pristionchus</taxon>
    </lineage>
</organism>
<dbReference type="Proteomes" id="UP001432027">
    <property type="component" value="Unassembled WGS sequence"/>
</dbReference>
<feature type="non-terminal residue" evidence="4">
    <location>
        <position position="1"/>
    </location>
</feature>
<gene>
    <name evidence="4" type="ORF">PENTCL1PPCAC_2248</name>
</gene>
<comment type="caution">
    <text evidence="4">The sequence shown here is derived from an EMBL/GenBank/DDBJ whole genome shotgun (WGS) entry which is preliminary data.</text>
</comment>
<dbReference type="AlphaFoldDB" id="A0AAV5SAS5"/>
<keyword evidence="1" id="KW-0862">Zinc</keyword>
<dbReference type="PROSITE" id="PS00028">
    <property type="entry name" value="ZINC_FINGER_C2H2_1"/>
    <property type="match status" value="1"/>
</dbReference>
<evidence type="ECO:0000259" key="3">
    <source>
        <dbReference type="PROSITE" id="PS50157"/>
    </source>
</evidence>